<comment type="caution">
    <text evidence="2">The sequence shown here is derived from an EMBL/GenBank/DDBJ whole genome shotgun (WGS) entry which is preliminary data.</text>
</comment>
<keyword evidence="1" id="KW-0812">Transmembrane</keyword>
<accession>M0ABS1</accession>
<organism evidence="2 3">
    <name type="scientific">Natrialba chahannaoensis JCM 10990</name>
    <dbReference type="NCBI Taxonomy" id="1227492"/>
    <lineage>
        <taxon>Archaea</taxon>
        <taxon>Methanobacteriati</taxon>
        <taxon>Methanobacteriota</taxon>
        <taxon>Stenosarchaea group</taxon>
        <taxon>Halobacteria</taxon>
        <taxon>Halobacteriales</taxon>
        <taxon>Natrialbaceae</taxon>
        <taxon>Natrialba</taxon>
    </lineage>
</organism>
<name>M0ABS1_9EURY</name>
<sequence length="130" mass="13129">MGPPTLEVALPGLDSSTDWPTPSVESVLKIGSGSGFGGSRGSSVFSGGGLAGSSDGFRGGVFIVGCCLILLGVVGVRYAPAIVRAQAREGMTPVEDEQLEETDRIRVTKGTSVGFLVVGVVLVVYASGVV</sequence>
<feature type="transmembrane region" description="Helical" evidence="1">
    <location>
        <begin position="110"/>
        <end position="128"/>
    </location>
</feature>
<keyword evidence="3" id="KW-1185">Reference proteome</keyword>
<dbReference type="EMBL" id="AOIN01000092">
    <property type="protein sequence ID" value="ELY94803.1"/>
    <property type="molecule type" value="Genomic_DNA"/>
</dbReference>
<keyword evidence="1" id="KW-0472">Membrane</keyword>
<feature type="transmembrane region" description="Helical" evidence="1">
    <location>
        <begin position="59"/>
        <end position="79"/>
    </location>
</feature>
<proteinExistence type="predicted"/>
<evidence type="ECO:0000313" key="2">
    <source>
        <dbReference type="EMBL" id="ELY94803.1"/>
    </source>
</evidence>
<gene>
    <name evidence="2" type="ORF">C482_17038</name>
</gene>
<protein>
    <submittedName>
        <fullName evidence="2">Uncharacterized protein</fullName>
    </submittedName>
</protein>
<evidence type="ECO:0000313" key="3">
    <source>
        <dbReference type="Proteomes" id="UP000011693"/>
    </source>
</evidence>
<dbReference type="RefSeq" id="WP_006168906.1">
    <property type="nucleotide sequence ID" value="NZ_AOIN01000092.1"/>
</dbReference>
<dbReference type="Proteomes" id="UP000011693">
    <property type="component" value="Unassembled WGS sequence"/>
</dbReference>
<dbReference type="PATRIC" id="fig|1227492.4.peg.3394"/>
<keyword evidence="1" id="KW-1133">Transmembrane helix</keyword>
<dbReference type="AlphaFoldDB" id="M0ABS1"/>
<evidence type="ECO:0000256" key="1">
    <source>
        <dbReference type="SAM" id="Phobius"/>
    </source>
</evidence>
<reference evidence="2 3" key="1">
    <citation type="journal article" date="2014" name="PLoS Genet.">
        <title>Phylogenetically driven sequencing of extremely halophilic archaea reveals strategies for static and dynamic osmo-response.</title>
        <authorList>
            <person name="Becker E.A."/>
            <person name="Seitzer P.M."/>
            <person name="Tritt A."/>
            <person name="Larsen D."/>
            <person name="Krusor M."/>
            <person name="Yao A.I."/>
            <person name="Wu D."/>
            <person name="Madern D."/>
            <person name="Eisen J.A."/>
            <person name="Darling A.E."/>
            <person name="Facciotti M.T."/>
        </authorList>
    </citation>
    <scope>NUCLEOTIDE SEQUENCE [LARGE SCALE GENOMIC DNA]</scope>
    <source>
        <strain evidence="2 3">JCM 10990</strain>
    </source>
</reference>